<evidence type="ECO:0000256" key="11">
    <source>
        <dbReference type="ARBA" id="ARBA00023049"/>
    </source>
</evidence>
<dbReference type="CDD" id="cd06158">
    <property type="entry name" value="S2P-M50_like_1"/>
    <property type="match status" value="1"/>
</dbReference>
<dbReference type="AlphaFoldDB" id="A0A644UAN4"/>
<evidence type="ECO:0000256" key="10">
    <source>
        <dbReference type="ARBA" id="ARBA00022989"/>
    </source>
</evidence>
<feature type="transmembrane region" description="Helical" evidence="13">
    <location>
        <begin position="206"/>
        <end position="234"/>
    </location>
</feature>
<evidence type="ECO:0000256" key="4">
    <source>
        <dbReference type="ARBA" id="ARBA00022475"/>
    </source>
</evidence>
<feature type="transmembrane region" description="Helical" evidence="13">
    <location>
        <begin position="50"/>
        <end position="73"/>
    </location>
</feature>
<dbReference type="InterPro" id="IPR044537">
    <property type="entry name" value="Rip2-like"/>
</dbReference>
<evidence type="ECO:0000256" key="2">
    <source>
        <dbReference type="ARBA" id="ARBA00004651"/>
    </source>
</evidence>
<organism evidence="14">
    <name type="scientific">bioreactor metagenome</name>
    <dbReference type="NCBI Taxonomy" id="1076179"/>
    <lineage>
        <taxon>unclassified sequences</taxon>
        <taxon>metagenomes</taxon>
        <taxon>ecological metagenomes</taxon>
    </lineage>
</organism>
<protein>
    <recommendedName>
        <fullName evidence="15">Peptidase M50 domain-containing protein</fullName>
    </recommendedName>
</protein>
<evidence type="ECO:0000256" key="8">
    <source>
        <dbReference type="ARBA" id="ARBA00022801"/>
    </source>
</evidence>
<evidence type="ECO:0000256" key="9">
    <source>
        <dbReference type="ARBA" id="ARBA00022833"/>
    </source>
</evidence>
<evidence type="ECO:0000256" key="13">
    <source>
        <dbReference type="SAM" id="Phobius"/>
    </source>
</evidence>
<dbReference type="EMBL" id="VSSQ01000092">
    <property type="protein sequence ID" value="MPL75924.1"/>
    <property type="molecule type" value="Genomic_DNA"/>
</dbReference>
<evidence type="ECO:0000256" key="12">
    <source>
        <dbReference type="ARBA" id="ARBA00023136"/>
    </source>
</evidence>
<dbReference type="GO" id="GO:0008237">
    <property type="term" value="F:metallopeptidase activity"/>
    <property type="evidence" value="ECO:0007669"/>
    <property type="project" value="UniProtKB-KW"/>
</dbReference>
<sequence length="236" mass="26892">MDILFLIFFFIIIFYSIILHEIAHGYAAYRNGDATAYNAGRLTLNPISHIDAIGSIVVPIFSYLVLKFPFGWAKPVPYNPNNIQGKKYAELEISAAGILTNFTIALLAVVVFYILRFFGLGTESVFLILQTITSVNLFLGLFNLLPFPPADGFSVFTELFSLAKDFWLKIKNSFSKKKEYEVRYMGKTNSFKNTSYRIKALFSNPLMMIIIIIVAVNIFQLLVPYIMSFINFLYSF</sequence>
<reference evidence="14" key="1">
    <citation type="submission" date="2019-08" db="EMBL/GenBank/DDBJ databases">
        <authorList>
            <person name="Kucharzyk K."/>
            <person name="Murdoch R.W."/>
            <person name="Higgins S."/>
            <person name="Loffler F."/>
        </authorList>
    </citation>
    <scope>NUCLEOTIDE SEQUENCE</scope>
</reference>
<accession>A0A644UAN4</accession>
<evidence type="ECO:0000256" key="1">
    <source>
        <dbReference type="ARBA" id="ARBA00001947"/>
    </source>
</evidence>
<keyword evidence="7" id="KW-0479">Metal-binding</keyword>
<comment type="caution">
    <text evidence="14">The sequence shown here is derived from an EMBL/GenBank/DDBJ whole genome shotgun (WGS) entry which is preliminary data.</text>
</comment>
<dbReference type="InterPro" id="IPR052348">
    <property type="entry name" value="Metallopeptidase_M50B"/>
</dbReference>
<dbReference type="PANTHER" id="PTHR35864:SF1">
    <property type="entry name" value="ZINC METALLOPROTEASE YWHC-RELATED"/>
    <property type="match status" value="1"/>
</dbReference>
<feature type="transmembrane region" description="Helical" evidence="13">
    <location>
        <begin position="93"/>
        <end position="115"/>
    </location>
</feature>
<keyword evidence="10 13" id="KW-1133">Transmembrane helix</keyword>
<comment type="cofactor">
    <cofactor evidence="1">
        <name>Zn(2+)</name>
        <dbReference type="ChEBI" id="CHEBI:29105"/>
    </cofactor>
</comment>
<comment type="subcellular location">
    <subcellularLocation>
        <location evidence="2">Cell membrane</location>
        <topology evidence="2">Multi-pass membrane protein</topology>
    </subcellularLocation>
</comment>
<comment type="similarity">
    <text evidence="3">Belongs to the peptidase M50B family.</text>
</comment>
<dbReference type="GO" id="GO:0005886">
    <property type="term" value="C:plasma membrane"/>
    <property type="evidence" value="ECO:0007669"/>
    <property type="project" value="UniProtKB-SubCell"/>
</dbReference>
<dbReference type="GO" id="GO:0006508">
    <property type="term" value="P:proteolysis"/>
    <property type="evidence" value="ECO:0007669"/>
    <property type="project" value="UniProtKB-KW"/>
</dbReference>
<feature type="transmembrane region" description="Helical" evidence="13">
    <location>
        <begin position="6"/>
        <end position="29"/>
    </location>
</feature>
<dbReference type="PANTHER" id="PTHR35864">
    <property type="entry name" value="ZINC METALLOPROTEASE MJ0611-RELATED"/>
    <property type="match status" value="1"/>
</dbReference>
<evidence type="ECO:0000313" key="14">
    <source>
        <dbReference type="EMBL" id="MPL75924.1"/>
    </source>
</evidence>
<evidence type="ECO:0000256" key="6">
    <source>
        <dbReference type="ARBA" id="ARBA00022692"/>
    </source>
</evidence>
<dbReference type="GO" id="GO:0046872">
    <property type="term" value="F:metal ion binding"/>
    <property type="evidence" value="ECO:0007669"/>
    <property type="project" value="UniProtKB-KW"/>
</dbReference>
<evidence type="ECO:0008006" key="15">
    <source>
        <dbReference type="Google" id="ProtNLM"/>
    </source>
</evidence>
<keyword evidence="11" id="KW-0482">Metalloprotease</keyword>
<feature type="transmembrane region" description="Helical" evidence="13">
    <location>
        <begin position="127"/>
        <end position="145"/>
    </location>
</feature>
<keyword evidence="4" id="KW-1003">Cell membrane</keyword>
<name>A0A644UAN4_9ZZZZ</name>
<proteinExistence type="inferred from homology"/>
<evidence type="ECO:0000256" key="5">
    <source>
        <dbReference type="ARBA" id="ARBA00022670"/>
    </source>
</evidence>
<keyword evidence="12 13" id="KW-0472">Membrane</keyword>
<gene>
    <name evidence="14" type="ORF">SDC9_21767</name>
</gene>
<evidence type="ECO:0000256" key="3">
    <source>
        <dbReference type="ARBA" id="ARBA00007931"/>
    </source>
</evidence>
<keyword evidence="6 13" id="KW-0812">Transmembrane</keyword>
<keyword evidence="9" id="KW-0862">Zinc</keyword>
<keyword evidence="5" id="KW-0645">Protease</keyword>
<evidence type="ECO:0000256" key="7">
    <source>
        <dbReference type="ARBA" id="ARBA00022723"/>
    </source>
</evidence>
<keyword evidence="8" id="KW-0378">Hydrolase</keyword>